<dbReference type="EnsemblMetazoa" id="XM_030994308">
    <property type="protein sequence ID" value="XP_030850168"/>
    <property type="gene ID" value="LOC100892033"/>
</dbReference>
<feature type="transmembrane region" description="Helical" evidence="6">
    <location>
        <begin position="235"/>
        <end position="253"/>
    </location>
</feature>
<dbReference type="InterPro" id="IPR006202">
    <property type="entry name" value="Neur_chan_lig-bd"/>
</dbReference>
<keyword evidence="10" id="KW-1185">Reference proteome</keyword>
<feature type="transmembrane region" description="Helical" evidence="6">
    <location>
        <begin position="159"/>
        <end position="180"/>
    </location>
</feature>
<evidence type="ECO:0000256" key="4">
    <source>
        <dbReference type="ARBA" id="ARBA00023136"/>
    </source>
</evidence>
<dbReference type="GO" id="GO:0005231">
    <property type="term" value="F:excitatory extracellular ligand-gated monoatomic ion channel activity"/>
    <property type="evidence" value="ECO:0000318"/>
    <property type="project" value="GO_Central"/>
</dbReference>
<dbReference type="GeneID" id="100892033"/>
<keyword evidence="2 6" id="KW-0812">Transmembrane</keyword>
<dbReference type="GO" id="GO:0098794">
    <property type="term" value="C:postsynapse"/>
    <property type="evidence" value="ECO:0007669"/>
    <property type="project" value="GOC"/>
</dbReference>
<evidence type="ECO:0000259" key="7">
    <source>
        <dbReference type="Pfam" id="PF02931"/>
    </source>
</evidence>
<dbReference type="KEGG" id="spu:100892033"/>
<dbReference type="OMA" id="YACFTIS"/>
<dbReference type="SUPFAM" id="SSF90112">
    <property type="entry name" value="Neurotransmitter-gated ion-channel transmembrane pore"/>
    <property type="match status" value="1"/>
</dbReference>
<feature type="transmembrane region" description="Helical" evidence="6">
    <location>
        <begin position="131"/>
        <end position="153"/>
    </location>
</feature>
<dbReference type="InterPro" id="IPR036734">
    <property type="entry name" value="Neur_chan_lig-bd_sf"/>
</dbReference>
<evidence type="ECO:0000313" key="10">
    <source>
        <dbReference type="Proteomes" id="UP000007110"/>
    </source>
</evidence>
<proteinExistence type="predicted"/>
<evidence type="ECO:0000256" key="2">
    <source>
        <dbReference type="ARBA" id="ARBA00022692"/>
    </source>
</evidence>
<name>A0A7M7PF69_STRPU</name>
<evidence type="ECO:0000256" key="3">
    <source>
        <dbReference type="ARBA" id="ARBA00022989"/>
    </source>
</evidence>
<dbReference type="GO" id="GO:0004888">
    <property type="term" value="F:transmembrane signaling receptor activity"/>
    <property type="evidence" value="ECO:0007669"/>
    <property type="project" value="InterPro"/>
</dbReference>
<dbReference type="OrthoDB" id="10014321at2759"/>
<dbReference type="InterPro" id="IPR018000">
    <property type="entry name" value="Neurotransmitter_ion_chnl_CS"/>
</dbReference>
<evidence type="ECO:0000259" key="8">
    <source>
        <dbReference type="Pfam" id="PF02932"/>
    </source>
</evidence>
<protein>
    <submittedName>
        <fullName evidence="9">Uncharacterized protein</fullName>
    </submittedName>
</protein>
<dbReference type="InterPro" id="IPR038050">
    <property type="entry name" value="Neuro_actylchol_rec"/>
</dbReference>
<evidence type="ECO:0000256" key="1">
    <source>
        <dbReference type="ARBA" id="ARBA00004141"/>
    </source>
</evidence>
<dbReference type="CDD" id="cd19051">
    <property type="entry name" value="LGIC_TM_cation"/>
    <property type="match status" value="1"/>
</dbReference>
<dbReference type="RefSeq" id="XP_030850168.1">
    <property type="nucleotide sequence ID" value="XM_030994308.1"/>
</dbReference>
<dbReference type="Pfam" id="PF02931">
    <property type="entry name" value="Neur_chan_LBD"/>
    <property type="match status" value="1"/>
</dbReference>
<dbReference type="GO" id="GO:0045202">
    <property type="term" value="C:synapse"/>
    <property type="evidence" value="ECO:0000318"/>
    <property type="project" value="GO_Central"/>
</dbReference>
<dbReference type="FunFam" id="1.20.58.390:FF:000043">
    <property type="entry name" value="AcetylCholine Receptor"/>
    <property type="match status" value="1"/>
</dbReference>
<dbReference type="FunFam" id="2.70.170.10:FF:000158">
    <property type="entry name" value="Predicted protein"/>
    <property type="match status" value="1"/>
</dbReference>
<dbReference type="GO" id="GO:0034220">
    <property type="term" value="P:monoatomic ion transmembrane transport"/>
    <property type="evidence" value="ECO:0000318"/>
    <property type="project" value="GO_Central"/>
</dbReference>
<feature type="transmembrane region" description="Helical" evidence="6">
    <location>
        <begin position="192"/>
        <end position="215"/>
    </location>
</feature>
<dbReference type="SUPFAM" id="SSF63712">
    <property type="entry name" value="Nicotinic receptor ligand binding domain-like"/>
    <property type="match status" value="1"/>
</dbReference>
<feature type="domain" description="Neurotransmitter-gated ion-channel ligand-binding" evidence="7">
    <location>
        <begin position="18"/>
        <end position="129"/>
    </location>
</feature>
<evidence type="ECO:0000313" key="9">
    <source>
        <dbReference type="EnsemblMetazoa" id="XP_030850168"/>
    </source>
</evidence>
<dbReference type="GO" id="GO:0043005">
    <property type="term" value="C:neuron projection"/>
    <property type="evidence" value="ECO:0000318"/>
    <property type="project" value="GO_Central"/>
</dbReference>
<organism evidence="9 10">
    <name type="scientific">Strongylocentrotus purpuratus</name>
    <name type="common">Purple sea urchin</name>
    <dbReference type="NCBI Taxonomy" id="7668"/>
    <lineage>
        <taxon>Eukaryota</taxon>
        <taxon>Metazoa</taxon>
        <taxon>Echinodermata</taxon>
        <taxon>Eleutherozoa</taxon>
        <taxon>Echinozoa</taxon>
        <taxon>Echinoidea</taxon>
        <taxon>Euechinoidea</taxon>
        <taxon>Echinacea</taxon>
        <taxon>Camarodonta</taxon>
        <taxon>Echinidea</taxon>
        <taxon>Strongylocentrotidae</taxon>
        <taxon>Strongylocentrotus</taxon>
    </lineage>
</organism>
<sequence length="406" mass="46741">MGALFIGGSRGDPKDYAFGNSSSANIIINHKGLIRLVSKPFLQSSTCKIRIRYFPFDHQICHLKYGSWTYTQQYVDLHNSTQSPDFSDYLENGQWDVLDAYFKRNVEWYECCPDRYVDITMYLKLRRKPLYYLYKLVMPIVLLSALSMVGFLMPYNVGVIKASLSVTLTLSMTVFLLLVAETIPRTSDSMPLITEYYIIIMVLIAVSTAMNIAVLNIFHRGESGKREVPEWLRKLVLFYAARIMCMGFVVNYWKEMMSQRKQHDMDPDRLAMLKKQRFFAARYGVSYTPLVASDGTGGSGQSSKQAKSSFTGVHEDDDNDDWAKFEENLSETGDHRLSQLEVGVDNILKNMRMMKRRTDRQQRIRREWALFATVIDRLLFCIYACFTISMSVVVLRITPAQQEGGL</sequence>
<dbReference type="PANTHER" id="PTHR18945">
    <property type="entry name" value="NEUROTRANSMITTER GATED ION CHANNEL"/>
    <property type="match status" value="1"/>
</dbReference>
<accession>A0A7M7PF69</accession>
<dbReference type="InParanoid" id="A0A7M7PF69"/>
<dbReference type="Gene3D" id="1.20.58.390">
    <property type="entry name" value="Neurotransmitter-gated ion-channel transmembrane domain"/>
    <property type="match status" value="1"/>
</dbReference>
<feature type="transmembrane region" description="Helical" evidence="6">
    <location>
        <begin position="368"/>
        <end position="397"/>
    </location>
</feature>
<dbReference type="GO" id="GO:1902495">
    <property type="term" value="C:transmembrane transporter complex"/>
    <property type="evidence" value="ECO:0000318"/>
    <property type="project" value="GO_Central"/>
</dbReference>
<dbReference type="InterPro" id="IPR036719">
    <property type="entry name" value="Neuro-gated_channel_TM_sf"/>
</dbReference>
<dbReference type="Gene3D" id="2.70.170.10">
    <property type="entry name" value="Neurotransmitter-gated ion-channel ligand-binding domain"/>
    <property type="match status" value="1"/>
</dbReference>
<evidence type="ECO:0000256" key="6">
    <source>
        <dbReference type="SAM" id="Phobius"/>
    </source>
</evidence>
<dbReference type="InterPro" id="IPR006201">
    <property type="entry name" value="Neur_channel"/>
</dbReference>
<dbReference type="GO" id="GO:1904315">
    <property type="term" value="F:transmitter-gated monoatomic ion channel activity involved in regulation of postsynaptic membrane potential"/>
    <property type="evidence" value="ECO:0000318"/>
    <property type="project" value="GO_Central"/>
</dbReference>
<dbReference type="AlphaFoldDB" id="A0A7M7PF69"/>
<dbReference type="InterPro" id="IPR006029">
    <property type="entry name" value="Neurotrans-gated_channel_TM"/>
</dbReference>
<feature type="domain" description="Neurotransmitter-gated ion-channel transmembrane" evidence="8">
    <location>
        <begin position="136"/>
        <end position="393"/>
    </location>
</feature>
<feature type="region of interest" description="Disordered" evidence="5">
    <location>
        <begin position="294"/>
        <end position="319"/>
    </location>
</feature>
<keyword evidence="4 6" id="KW-0472">Membrane</keyword>
<dbReference type="GO" id="GO:0042391">
    <property type="term" value="P:regulation of membrane potential"/>
    <property type="evidence" value="ECO:0000318"/>
    <property type="project" value="GO_Central"/>
</dbReference>
<keyword evidence="3 6" id="KW-1133">Transmembrane helix</keyword>
<dbReference type="Proteomes" id="UP000007110">
    <property type="component" value="Unassembled WGS sequence"/>
</dbReference>
<evidence type="ECO:0000256" key="5">
    <source>
        <dbReference type="SAM" id="MobiDB-lite"/>
    </source>
</evidence>
<dbReference type="GO" id="GO:0007268">
    <property type="term" value="P:chemical synaptic transmission"/>
    <property type="evidence" value="ECO:0000318"/>
    <property type="project" value="GO_Central"/>
</dbReference>
<reference evidence="10" key="1">
    <citation type="submission" date="2015-02" db="EMBL/GenBank/DDBJ databases">
        <title>Genome sequencing for Strongylocentrotus purpuratus.</title>
        <authorList>
            <person name="Murali S."/>
            <person name="Liu Y."/>
            <person name="Vee V."/>
            <person name="English A."/>
            <person name="Wang M."/>
            <person name="Skinner E."/>
            <person name="Han Y."/>
            <person name="Muzny D.M."/>
            <person name="Worley K.C."/>
            <person name="Gibbs R.A."/>
        </authorList>
    </citation>
    <scope>NUCLEOTIDE SEQUENCE</scope>
</reference>
<comment type="subcellular location">
    <subcellularLocation>
        <location evidence="1">Membrane</location>
        <topology evidence="1">Multi-pass membrane protein</topology>
    </subcellularLocation>
</comment>
<dbReference type="GO" id="GO:0005886">
    <property type="term" value="C:plasma membrane"/>
    <property type="evidence" value="ECO:0000318"/>
    <property type="project" value="GO_Central"/>
</dbReference>
<dbReference type="PROSITE" id="PS00236">
    <property type="entry name" value="NEUROTR_ION_CHANNEL"/>
    <property type="match status" value="1"/>
</dbReference>
<dbReference type="Pfam" id="PF02932">
    <property type="entry name" value="Neur_chan_memb"/>
    <property type="match status" value="1"/>
</dbReference>
<reference evidence="9" key="2">
    <citation type="submission" date="2021-01" db="UniProtKB">
        <authorList>
            <consortium name="EnsemblMetazoa"/>
        </authorList>
    </citation>
    <scope>IDENTIFICATION</scope>
</reference>